<organism evidence="1 2">
    <name type="scientific">Clonostachys rosea f. rosea IK726</name>
    <dbReference type="NCBI Taxonomy" id="1349383"/>
    <lineage>
        <taxon>Eukaryota</taxon>
        <taxon>Fungi</taxon>
        <taxon>Dikarya</taxon>
        <taxon>Ascomycota</taxon>
        <taxon>Pezizomycotina</taxon>
        <taxon>Sordariomycetes</taxon>
        <taxon>Hypocreomycetidae</taxon>
        <taxon>Hypocreales</taxon>
        <taxon>Bionectriaceae</taxon>
        <taxon>Clonostachys</taxon>
    </lineage>
</organism>
<protein>
    <submittedName>
        <fullName evidence="1">Uncharacterized protein</fullName>
    </submittedName>
</protein>
<evidence type="ECO:0000313" key="1">
    <source>
        <dbReference type="EMBL" id="CAG9954167.1"/>
    </source>
</evidence>
<reference evidence="1" key="1">
    <citation type="submission" date="2020-04" db="EMBL/GenBank/DDBJ databases">
        <authorList>
            <person name="Broberg M."/>
        </authorList>
    </citation>
    <scope>NUCLEOTIDE SEQUENCE</scope>
</reference>
<evidence type="ECO:0000313" key="2">
    <source>
        <dbReference type="Proteomes" id="UP000836387"/>
    </source>
</evidence>
<comment type="caution">
    <text evidence="1">The sequence shown here is derived from an EMBL/GenBank/DDBJ whole genome shotgun (WGS) entry which is preliminary data.</text>
</comment>
<accession>A0ACA9UL59</accession>
<sequence length="397" mass="44556">MINFNLSATFNIVRILFKPSICLPHHTVSNFNDLPIPLDKALQREGRAATDIRAVVLDKDDCFAYPSQNEVYPDYKDKFEALQSAYPGRRLLIVSNTAGAQSWDPKLKLAVEVEKNTGVSVLSHSVKKPGCGREIMEYFEQHPETGVTHPSQIAVVGDRLTTDMMLANMMGGWGFWIRDGVIPLKKKSFLLRHFTALRGLTPIATTGEMGGKTWNKAEELIFWRTIIPQSPQAANMSDRLKSWNQCAAIMQEMMGRPKRRIYTKTMLYEHYYQNIKTRRHSPQARPFVREHMQELADKNLQARDEVLGPSTPERNPRPESRQQDEAVTPKDEVGAQDCTPDNTDKTTSSSSGGCSPFEALLIATKLDHGRAISADSSYVDCSMSSISVISASEARDF</sequence>
<keyword evidence="2" id="KW-1185">Reference proteome</keyword>
<proteinExistence type="predicted"/>
<dbReference type="Proteomes" id="UP000836387">
    <property type="component" value="Unassembled WGS sequence"/>
</dbReference>
<gene>
    <name evidence="1" type="ORF">CRV2_00014761</name>
</gene>
<reference evidence="1" key="2">
    <citation type="submission" date="2021-10" db="EMBL/GenBank/DDBJ databases">
        <authorList>
            <person name="Piombo E."/>
        </authorList>
    </citation>
    <scope>NUCLEOTIDE SEQUENCE</scope>
</reference>
<dbReference type="EMBL" id="CADEHS020000564">
    <property type="protein sequence ID" value="CAG9954167.1"/>
    <property type="molecule type" value="Genomic_DNA"/>
</dbReference>
<name>A0ACA9UL59_BIOOC</name>